<keyword evidence="1" id="KW-0732">Signal</keyword>
<organism evidence="2 3">
    <name type="scientific">Romanomermis culicivorax</name>
    <name type="common">Nematode worm</name>
    <dbReference type="NCBI Taxonomy" id="13658"/>
    <lineage>
        <taxon>Eukaryota</taxon>
        <taxon>Metazoa</taxon>
        <taxon>Ecdysozoa</taxon>
        <taxon>Nematoda</taxon>
        <taxon>Enoplea</taxon>
        <taxon>Dorylaimia</taxon>
        <taxon>Mermithida</taxon>
        <taxon>Mermithoidea</taxon>
        <taxon>Mermithidae</taxon>
        <taxon>Romanomermis</taxon>
    </lineage>
</organism>
<feature type="chain" id="PRO_5036904288" evidence="1">
    <location>
        <begin position="24"/>
        <end position="59"/>
    </location>
</feature>
<dbReference type="AlphaFoldDB" id="A0A915I2H7"/>
<protein>
    <submittedName>
        <fullName evidence="3">Uncharacterized protein</fullName>
    </submittedName>
</protein>
<name>A0A915I2H7_ROMCU</name>
<dbReference type="Proteomes" id="UP000887565">
    <property type="component" value="Unplaced"/>
</dbReference>
<keyword evidence="2" id="KW-1185">Reference proteome</keyword>
<accession>A0A915I2H7</accession>
<proteinExistence type="predicted"/>
<evidence type="ECO:0000256" key="1">
    <source>
        <dbReference type="SAM" id="SignalP"/>
    </source>
</evidence>
<dbReference type="WBParaSite" id="nRc.2.0.1.t08337-RA">
    <property type="protein sequence ID" value="nRc.2.0.1.t08337-RA"/>
    <property type="gene ID" value="nRc.2.0.1.g08337"/>
</dbReference>
<evidence type="ECO:0000313" key="2">
    <source>
        <dbReference type="Proteomes" id="UP000887565"/>
    </source>
</evidence>
<reference evidence="3" key="1">
    <citation type="submission" date="2022-11" db="UniProtKB">
        <authorList>
            <consortium name="WormBaseParasite"/>
        </authorList>
    </citation>
    <scope>IDENTIFICATION</scope>
</reference>
<sequence length="59" mass="6589">MVQCSGFGLLLWIFLCECGFTAGSSDIPNQTMLAVKDLCLLREAYMSMADKMRVQLHSN</sequence>
<feature type="signal peptide" evidence="1">
    <location>
        <begin position="1"/>
        <end position="23"/>
    </location>
</feature>
<evidence type="ECO:0000313" key="3">
    <source>
        <dbReference type="WBParaSite" id="nRc.2.0.1.t08337-RA"/>
    </source>
</evidence>